<dbReference type="EMBL" id="CP003969">
    <property type="protein sequence ID" value="AGP32129.1"/>
    <property type="molecule type" value="Genomic_DNA"/>
</dbReference>
<evidence type="ECO:0000256" key="1">
    <source>
        <dbReference type="ARBA" id="ARBA00023002"/>
    </source>
</evidence>
<evidence type="ECO:0000259" key="2">
    <source>
        <dbReference type="Pfam" id="PF00248"/>
    </source>
</evidence>
<dbReference type="InterPro" id="IPR020471">
    <property type="entry name" value="AKR"/>
</dbReference>
<organism evidence="3 4">
    <name type="scientific">Sorangium cellulosum So0157-2</name>
    <dbReference type="NCBI Taxonomy" id="1254432"/>
    <lineage>
        <taxon>Bacteria</taxon>
        <taxon>Pseudomonadati</taxon>
        <taxon>Myxococcota</taxon>
        <taxon>Polyangia</taxon>
        <taxon>Polyangiales</taxon>
        <taxon>Polyangiaceae</taxon>
        <taxon>Sorangium</taxon>
    </lineage>
</organism>
<dbReference type="PATRIC" id="fig|1254432.3.peg.1278"/>
<dbReference type="InterPro" id="IPR036812">
    <property type="entry name" value="NAD(P)_OxRdtase_dom_sf"/>
</dbReference>
<protein>
    <submittedName>
        <fullName evidence="3">Aldo/keto reductase</fullName>
    </submittedName>
</protein>
<dbReference type="KEGG" id="scu:SCE1572_05715"/>
<dbReference type="PANTHER" id="PTHR43364">
    <property type="entry name" value="NADH-SPECIFIC METHYLGLYOXAL REDUCTASE-RELATED"/>
    <property type="match status" value="1"/>
</dbReference>
<dbReference type="SUPFAM" id="SSF51430">
    <property type="entry name" value="NAD(P)-linked oxidoreductase"/>
    <property type="match status" value="1"/>
</dbReference>
<dbReference type="AlphaFoldDB" id="S4XHT7"/>
<dbReference type="HOGENOM" id="CLU_023205_2_3_7"/>
<reference evidence="3 4" key="1">
    <citation type="journal article" date="2013" name="Sci. Rep.">
        <title>Extraordinary expansion of a Sorangium cellulosum genome from an alkaline milieu.</title>
        <authorList>
            <person name="Han K."/>
            <person name="Li Z.F."/>
            <person name="Peng R."/>
            <person name="Zhu L.P."/>
            <person name="Zhou T."/>
            <person name="Wang L.G."/>
            <person name="Li S.G."/>
            <person name="Zhang X.B."/>
            <person name="Hu W."/>
            <person name="Wu Z.H."/>
            <person name="Qin N."/>
            <person name="Li Y.Z."/>
        </authorList>
    </citation>
    <scope>NUCLEOTIDE SEQUENCE [LARGE SCALE GENOMIC DNA]</scope>
    <source>
        <strain evidence="3 4">So0157-2</strain>
    </source>
</reference>
<dbReference type="GO" id="GO:0016491">
    <property type="term" value="F:oxidoreductase activity"/>
    <property type="evidence" value="ECO:0007669"/>
    <property type="project" value="UniProtKB-KW"/>
</dbReference>
<proteinExistence type="predicted"/>
<evidence type="ECO:0000313" key="4">
    <source>
        <dbReference type="Proteomes" id="UP000014803"/>
    </source>
</evidence>
<dbReference type="PROSITE" id="PS00062">
    <property type="entry name" value="ALDOKETO_REDUCTASE_2"/>
    <property type="match status" value="1"/>
</dbReference>
<dbReference type="Pfam" id="PF00248">
    <property type="entry name" value="Aldo_ket_red"/>
    <property type="match status" value="1"/>
</dbReference>
<dbReference type="Proteomes" id="UP000014803">
    <property type="component" value="Chromosome"/>
</dbReference>
<dbReference type="InterPro" id="IPR018170">
    <property type="entry name" value="Aldo/ket_reductase_CS"/>
</dbReference>
<dbReference type="InterPro" id="IPR023210">
    <property type="entry name" value="NADP_OxRdtase_dom"/>
</dbReference>
<dbReference type="InterPro" id="IPR050523">
    <property type="entry name" value="AKR_Detox_Biosynth"/>
</dbReference>
<dbReference type="RefSeq" id="WP_020733135.1">
    <property type="nucleotide sequence ID" value="NC_021658.1"/>
</dbReference>
<dbReference type="Gene3D" id="3.20.20.100">
    <property type="entry name" value="NADP-dependent oxidoreductase domain"/>
    <property type="match status" value="1"/>
</dbReference>
<name>S4XHT7_SORCE</name>
<dbReference type="PANTHER" id="PTHR43364:SF4">
    <property type="entry name" value="NAD(P)-LINKED OXIDOREDUCTASE SUPERFAMILY PROTEIN"/>
    <property type="match status" value="1"/>
</dbReference>
<gene>
    <name evidence="3" type="ORF">SCE1572_05715</name>
</gene>
<accession>S4XHT7</accession>
<dbReference type="STRING" id="1254432.SCE1572_05715"/>
<dbReference type="PRINTS" id="PR00069">
    <property type="entry name" value="ALDKETRDTASE"/>
</dbReference>
<dbReference type="eggNOG" id="COG0667">
    <property type="taxonomic scope" value="Bacteria"/>
</dbReference>
<evidence type="ECO:0000313" key="3">
    <source>
        <dbReference type="EMBL" id="AGP32129.1"/>
    </source>
</evidence>
<sequence length="309" mass="34234">MGGTDDDASVRTIHAALDLGINLIDTAPAYGFGHSEEVVGRAIAERGQRERVVLATKVGLERRGDALFRNGTRKQILEEVELSLMRLRTDYIDLYQVHWPDPQTPYEETAQALLDLQREGKIRAIGVSNYSIDAMQRFRSVAPIASAQPPLNLFEREAEGDVLPWCRANGIATLTYGALCRGLLSGAIDEETAFKGDDLRRTDPKFQPPRFAQYLDAVRDLGRFARDRYARGVLALAVRWVLDHPGVSVALWGARRPEELAPINDVVGWSLDDEARAHIDAVLTRAVRDPVGPEFMAPPERPAEARSAA</sequence>
<feature type="domain" description="NADP-dependent oxidoreductase" evidence="2">
    <location>
        <begin position="3"/>
        <end position="282"/>
    </location>
</feature>
<dbReference type="OrthoDB" id="5328358at2"/>
<keyword evidence="1" id="KW-0560">Oxidoreductase</keyword>
<dbReference type="GO" id="GO:0005829">
    <property type="term" value="C:cytosol"/>
    <property type="evidence" value="ECO:0007669"/>
    <property type="project" value="TreeGrafter"/>
</dbReference>